<gene>
    <name evidence="1" type="ORF">F3N42_11015</name>
</gene>
<accession>A0A5N0T8S8</accession>
<proteinExistence type="predicted"/>
<dbReference type="Proteomes" id="UP000325372">
    <property type="component" value="Unassembled WGS sequence"/>
</dbReference>
<evidence type="ECO:0000313" key="1">
    <source>
        <dbReference type="EMBL" id="KAA9130884.1"/>
    </source>
</evidence>
<organism evidence="1 2">
    <name type="scientific">Marinihelvus fidelis</name>
    <dbReference type="NCBI Taxonomy" id="2613842"/>
    <lineage>
        <taxon>Bacteria</taxon>
        <taxon>Pseudomonadati</taxon>
        <taxon>Pseudomonadota</taxon>
        <taxon>Gammaproteobacteria</taxon>
        <taxon>Chromatiales</taxon>
        <taxon>Wenzhouxiangellaceae</taxon>
        <taxon>Marinihelvus</taxon>
    </lineage>
</organism>
<comment type="caution">
    <text evidence="1">The sequence shown here is derived from an EMBL/GenBank/DDBJ whole genome shotgun (WGS) entry which is preliminary data.</text>
</comment>
<protein>
    <submittedName>
        <fullName evidence="1">Uncharacterized protein</fullName>
    </submittedName>
</protein>
<sequence>MPKKKRMSKKSRRWLQDFRNHYYEFNSDRAEVADSLKEGSEKALDLFRTVPPWGELYSVPPGEIVVSFFVAVGFQEKLYDLLGSDRSLNSYQEFFKGFWEGEGGEMAEDRLDAMPDDERGDVLALLFAMVGNMDGLKSYYNTIYDLIKLVEEGGAERSRKAFFQAIATDRAAVGNSVIAKRICLAQIANDTTFMGELSKAITRTIPKRKKKLDDFRYMAEVIDEIRGLRTYSIEDLTDVFTNTLEVLPKNISSDSVKKNLQDRRVAKRGSESAV</sequence>
<name>A0A5N0T8S8_9GAMM</name>
<dbReference type="RefSeq" id="WP_150864521.1">
    <property type="nucleotide sequence ID" value="NZ_VYXP01000006.1"/>
</dbReference>
<evidence type="ECO:0000313" key="2">
    <source>
        <dbReference type="Proteomes" id="UP000325372"/>
    </source>
</evidence>
<dbReference type="EMBL" id="VYXP01000006">
    <property type="protein sequence ID" value="KAA9130884.1"/>
    <property type="molecule type" value="Genomic_DNA"/>
</dbReference>
<keyword evidence="2" id="KW-1185">Reference proteome</keyword>
<dbReference type="AlphaFoldDB" id="A0A5N0T8S8"/>
<reference evidence="1 2" key="1">
    <citation type="submission" date="2019-09" db="EMBL/GenBank/DDBJ databases">
        <title>Wenzhouxiangella sp. Genome sequencing and assembly.</title>
        <authorList>
            <person name="Zhang R."/>
        </authorList>
    </citation>
    <scope>NUCLEOTIDE SEQUENCE [LARGE SCALE GENOMIC DNA]</scope>
    <source>
        <strain evidence="1 2">W260</strain>
    </source>
</reference>